<dbReference type="InterPro" id="IPR046357">
    <property type="entry name" value="PPIase_dom_sf"/>
</dbReference>
<feature type="domain" description="PPIase FKBP-type" evidence="11">
    <location>
        <begin position="8"/>
        <end position="82"/>
    </location>
</feature>
<dbReference type="GO" id="GO:0042026">
    <property type="term" value="P:protein refolding"/>
    <property type="evidence" value="ECO:0007669"/>
    <property type="project" value="UniProtKB-ARBA"/>
</dbReference>
<dbReference type="OrthoDB" id="9808891at2"/>
<dbReference type="RefSeq" id="WP_092590981.1">
    <property type="nucleotide sequence ID" value="NZ_FMXN01000001.1"/>
</dbReference>
<evidence type="ECO:0000256" key="3">
    <source>
        <dbReference type="ARBA" id="ARBA00006577"/>
    </source>
</evidence>
<proteinExistence type="inferred from homology"/>
<name>A0A1G6ADJ8_9GAMM</name>
<dbReference type="Gene3D" id="3.10.50.40">
    <property type="match status" value="1"/>
</dbReference>
<keyword evidence="13" id="KW-1185">Reference proteome</keyword>
<dbReference type="EMBL" id="FMXN01000001">
    <property type="protein sequence ID" value="SDB06396.1"/>
    <property type="molecule type" value="Genomic_DNA"/>
</dbReference>
<keyword evidence="4" id="KW-0963">Cytoplasm</keyword>
<evidence type="ECO:0000256" key="8">
    <source>
        <dbReference type="ARBA" id="ARBA00037071"/>
    </source>
</evidence>
<organism evidence="12 13">
    <name type="scientific">Pseudidiomarina indica</name>
    <dbReference type="NCBI Taxonomy" id="1159017"/>
    <lineage>
        <taxon>Bacteria</taxon>
        <taxon>Pseudomonadati</taxon>
        <taxon>Pseudomonadota</taxon>
        <taxon>Gammaproteobacteria</taxon>
        <taxon>Alteromonadales</taxon>
        <taxon>Idiomarinaceae</taxon>
        <taxon>Pseudidiomarina</taxon>
    </lineage>
</organism>
<dbReference type="STRING" id="1159017.SAMN02927930_00286"/>
<dbReference type="PANTHER" id="PTHR47861">
    <property type="entry name" value="FKBP-TYPE PEPTIDYL-PROLYL CIS-TRANS ISOMERASE SLYD"/>
    <property type="match status" value="1"/>
</dbReference>
<evidence type="ECO:0000256" key="1">
    <source>
        <dbReference type="ARBA" id="ARBA00000971"/>
    </source>
</evidence>
<evidence type="ECO:0000256" key="5">
    <source>
        <dbReference type="ARBA" id="ARBA00023110"/>
    </source>
</evidence>
<dbReference type="Proteomes" id="UP000199626">
    <property type="component" value="Unassembled WGS sequence"/>
</dbReference>
<dbReference type="AlphaFoldDB" id="A0A1G6ADJ8"/>
<dbReference type="InterPro" id="IPR001179">
    <property type="entry name" value="PPIase_FKBP_dom"/>
</dbReference>
<evidence type="ECO:0000256" key="6">
    <source>
        <dbReference type="ARBA" id="ARBA00023186"/>
    </source>
</evidence>
<accession>A0A1G6ADJ8</accession>
<sequence length="162" mass="17429">MSQTISQDKVVGIHYTVKTTEGQVLDQSKEGQPLQFIFGRGMLIKGLENALDGKVVGDKFVADVAPADAYGERHDGLVQTVPRSLFGDNEVAVGMQFRASTDAGDQSVMIVDVTDDEVTVDGNHPLAGVALNFDVEVVEVRDADPSELDHGHVHADGHHDHD</sequence>
<comment type="subcellular location">
    <subcellularLocation>
        <location evidence="2">Cytoplasm</location>
    </subcellularLocation>
</comment>
<keyword evidence="5 9" id="KW-0697">Rotamase</keyword>
<keyword evidence="7 9" id="KW-0413">Isomerase</keyword>
<dbReference type="GO" id="GO:0005737">
    <property type="term" value="C:cytoplasm"/>
    <property type="evidence" value="ECO:0007669"/>
    <property type="project" value="UniProtKB-SubCell"/>
</dbReference>
<gene>
    <name evidence="12" type="ORF">SAMN02927930_00286</name>
</gene>
<comment type="similarity">
    <text evidence="3 10">Belongs to the FKBP-type PPIase family.</text>
</comment>
<dbReference type="EC" id="5.2.1.8" evidence="10"/>
<dbReference type="PROSITE" id="PS50059">
    <property type="entry name" value="FKBP_PPIASE"/>
    <property type="match status" value="1"/>
</dbReference>
<evidence type="ECO:0000256" key="10">
    <source>
        <dbReference type="RuleBase" id="RU003915"/>
    </source>
</evidence>
<keyword evidence="6" id="KW-0143">Chaperone</keyword>
<reference evidence="13" key="1">
    <citation type="submission" date="2016-10" db="EMBL/GenBank/DDBJ databases">
        <authorList>
            <person name="Varghese N."/>
            <person name="Submissions S."/>
        </authorList>
    </citation>
    <scope>NUCLEOTIDE SEQUENCE [LARGE SCALE GENOMIC DNA]</scope>
    <source>
        <strain evidence="13">CGMCC 1.10824</strain>
    </source>
</reference>
<protein>
    <recommendedName>
        <fullName evidence="10">Peptidyl-prolyl cis-trans isomerase</fullName>
        <ecNumber evidence="10">5.2.1.8</ecNumber>
    </recommendedName>
</protein>
<comment type="catalytic activity">
    <reaction evidence="1 9 10">
        <text>[protein]-peptidylproline (omega=180) = [protein]-peptidylproline (omega=0)</text>
        <dbReference type="Rhea" id="RHEA:16237"/>
        <dbReference type="Rhea" id="RHEA-COMP:10747"/>
        <dbReference type="Rhea" id="RHEA-COMP:10748"/>
        <dbReference type="ChEBI" id="CHEBI:83833"/>
        <dbReference type="ChEBI" id="CHEBI:83834"/>
        <dbReference type="EC" id="5.2.1.8"/>
    </reaction>
</comment>
<dbReference type="SUPFAM" id="SSF54534">
    <property type="entry name" value="FKBP-like"/>
    <property type="match status" value="1"/>
</dbReference>
<evidence type="ECO:0000256" key="2">
    <source>
        <dbReference type="ARBA" id="ARBA00004496"/>
    </source>
</evidence>
<dbReference type="Pfam" id="PF00254">
    <property type="entry name" value="FKBP_C"/>
    <property type="match status" value="1"/>
</dbReference>
<dbReference type="PANTHER" id="PTHR47861:SF3">
    <property type="entry name" value="FKBP-TYPE PEPTIDYL-PROLYL CIS-TRANS ISOMERASE SLYD"/>
    <property type="match status" value="1"/>
</dbReference>
<evidence type="ECO:0000313" key="12">
    <source>
        <dbReference type="EMBL" id="SDB06396.1"/>
    </source>
</evidence>
<comment type="function">
    <text evidence="8">Also involved in hydrogenase metallocenter assembly, probably by participating in the nickel insertion step. This function in hydrogenase biosynthesis requires chaperone activity and the presence of the metal-binding domain, but not PPIase activity.</text>
</comment>
<evidence type="ECO:0000256" key="7">
    <source>
        <dbReference type="ARBA" id="ARBA00023235"/>
    </source>
</evidence>
<dbReference type="GO" id="GO:0003755">
    <property type="term" value="F:peptidyl-prolyl cis-trans isomerase activity"/>
    <property type="evidence" value="ECO:0007669"/>
    <property type="project" value="UniProtKB-UniRule"/>
</dbReference>
<evidence type="ECO:0000256" key="4">
    <source>
        <dbReference type="ARBA" id="ARBA00022490"/>
    </source>
</evidence>
<evidence type="ECO:0000256" key="9">
    <source>
        <dbReference type="PROSITE-ProRule" id="PRU00277"/>
    </source>
</evidence>
<evidence type="ECO:0000313" key="13">
    <source>
        <dbReference type="Proteomes" id="UP000199626"/>
    </source>
</evidence>
<evidence type="ECO:0000259" key="11">
    <source>
        <dbReference type="PROSITE" id="PS50059"/>
    </source>
</evidence>